<keyword evidence="2" id="KW-0472">Membrane</keyword>
<feature type="transmembrane region" description="Helical" evidence="2">
    <location>
        <begin position="6"/>
        <end position="25"/>
    </location>
</feature>
<evidence type="ECO:0000256" key="2">
    <source>
        <dbReference type="SAM" id="Phobius"/>
    </source>
</evidence>
<organism evidence="3">
    <name type="scientific">marine sediment metagenome</name>
    <dbReference type="NCBI Taxonomy" id="412755"/>
    <lineage>
        <taxon>unclassified sequences</taxon>
        <taxon>metagenomes</taxon>
        <taxon>ecological metagenomes</taxon>
    </lineage>
</organism>
<proteinExistence type="predicted"/>
<reference evidence="3" key="1">
    <citation type="journal article" date="2014" name="Front. Microbiol.">
        <title>High frequency of phylogenetically diverse reductive dehalogenase-homologous genes in deep subseafloor sedimentary metagenomes.</title>
        <authorList>
            <person name="Kawai M."/>
            <person name="Futagami T."/>
            <person name="Toyoda A."/>
            <person name="Takaki Y."/>
            <person name="Nishi S."/>
            <person name="Hori S."/>
            <person name="Arai W."/>
            <person name="Tsubouchi T."/>
            <person name="Morono Y."/>
            <person name="Uchiyama I."/>
            <person name="Ito T."/>
            <person name="Fujiyama A."/>
            <person name="Inagaki F."/>
            <person name="Takami H."/>
        </authorList>
    </citation>
    <scope>NUCLEOTIDE SEQUENCE</scope>
    <source>
        <strain evidence="3">Expedition CK06-06</strain>
    </source>
</reference>
<dbReference type="EMBL" id="BARV01037535">
    <property type="protein sequence ID" value="GAI51762.1"/>
    <property type="molecule type" value="Genomic_DNA"/>
</dbReference>
<keyword evidence="2" id="KW-0812">Transmembrane</keyword>
<sequence length="53" mass="6568">MKEIFWIEKFILICVVATVFLFCFWQEYDEKKRDSQSRARTARRRRARNLTPL</sequence>
<protein>
    <submittedName>
        <fullName evidence="3">Uncharacterized protein</fullName>
    </submittedName>
</protein>
<feature type="region of interest" description="Disordered" evidence="1">
    <location>
        <begin position="30"/>
        <end position="53"/>
    </location>
</feature>
<feature type="non-terminal residue" evidence="3">
    <location>
        <position position="53"/>
    </location>
</feature>
<name>X1P620_9ZZZZ</name>
<accession>X1P620</accession>
<dbReference type="AlphaFoldDB" id="X1P620"/>
<comment type="caution">
    <text evidence="3">The sequence shown here is derived from an EMBL/GenBank/DDBJ whole genome shotgun (WGS) entry which is preliminary data.</text>
</comment>
<feature type="compositionally biased region" description="Basic residues" evidence="1">
    <location>
        <begin position="40"/>
        <end position="53"/>
    </location>
</feature>
<keyword evidence="2" id="KW-1133">Transmembrane helix</keyword>
<evidence type="ECO:0000256" key="1">
    <source>
        <dbReference type="SAM" id="MobiDB-lite"/>
    </source>
</evidence>
<gene>
    <name evidence="3" type="ORF">S06H3_58041</name>
</gene>
<evidence type="ECO:0000313" key="3">
    <source>
        <dbReference type="EMBL" id="GAI51762.1"/>
    </source>
</evidence>